<evidence type="ECO:0000256" key="6">
    <source>
        <dbReference type="ARBA" id="ARBA00022723"/>
    </source>
</evidence>
<dbReference type="Proteomes" id="UP000009131">
    <property type="component" value="Unassembled WGS sequence"/>
</dbReference>
<evidence type="ECO:0000256" key="4">
    <source>
        <dbReference type="ARBA" id="ARBA00018836"/>
    </source>
</evidence>
<name>G7DYP9_MIXOS</name>
<evidence type="ECO:0000256" key="5">
    <source>
        <dbReference type="ARBA" id="ARBA00022619"/>
    </source>
</evidence>
<comment type="pathway">
    <text evidence="1 12">Cofactor biosynthesis; riboflavin biosynthesis; 2-hydroxy-3-oxobutyl phosphate from D-ribulose 5-phosphate: step 1/1.</text>
</comment>
<comment type="similarity">
    <text evidence="11 12">Belongs to the DHBP synthase family.</text>
</comment>
<dbReference type="SUPFAM" id="SSF55821">
    <property type="entry name" value="YrdC/RibB"/>
    <property type="match status" value="1"/>
</dbReference>
<dbReference type="GO" id="GO:0005758">
    <property type="term" value="C:mitochondrial intermembrane space"/>
    <property type="evidence" value="ECO:0007669"/>
    <property type="project" value="TreeGrafter"/>
</dbReference>
<dbReference type="Gene3D" id="3.90.870.10">
    <property type="entry name" value="DHBP synthase"/>
    <property type="match status" value="1"/>
</dbReference>
<comment type="cofactor">
    <cofactor evidence="12">
        <name>Mg(2+)</name>
        <dbReference type="ChEBI" id="CHEBI:18420"/>
    </cofactor>
    <cofactor evidence="12">
        <name>Mn(2+)</name>
        <dbReference type="ChEBI" id="CHEBI:29035"/>
    </cofactor>
    <text evidence="12">Binds 2 divalent metal cations per subunit. Magnesium or manganese.</text>
</comment>
<keyword evidence="7 12" id="KW-0460">Magnesium</keyword>
<evidence type="ECO:0000256" key="13">
    <source>
        <dbReference type="SAM" id="MobiDB-lite"/>
    </source>
</evidence>
<evidence type="ECO:0000256" key="11">
    <source>
        <dbReference type="ARBA" id="ARBA00060730"/>
    </source>
</evidence>
<dbReference type="GO" id="GO:0005829">
    <property type="term" value="C:cytosol"/>
    <property type="evidence" value="ECO:0007669"/>
    <property type="project" value="TreeGrafter"/>
</dbReference>
<dbReference type="GO" id="GO:0009231">
    <property type="term" value="P:riboflavin biosynthetic process"/>
    <property type="evidence" value="ECO:0007669"/>
    <property type="project" value="UniProtKB-UniPathway"/>
</dbReference>
<evidence type="ECO:0000256" key="1">
    <source>
        <dbReference type="ARBA" id="ARBA00004904"/>
    </source>
</evidence>
<dbReference type="PANTHER" id="PTHR21327">
    <property type="entry name" value="GTP CYCLOHYDROLASE II-RELATED"/>
    <property type="match status" value="1"/>
</dbReference>
<keyword evidence="8" id="KW-0318">Glutathionylation</keyword>
<keyword evidence="9 12" id="KW-0464">Manganese</keyword>
<comment type="caution">
    <text evidence="14">The sequence shown here is derived from an EMBL/GenBank/DDBJ whole genome shotgun (WGS) entry which is preliminary data.</text>
</comment>
<comment type="catalytic activity">
    <reaction evidence="12">
        <text>D-ribulose 5-phosphate = (2S)-2-hydroxy-3-oxobutyl phosphate + formate + H(+)</text>
        <dbReference type="Rhea" id="RHEA:18457"/>
        <dbReference type="ChEBI" id="CHEBI:15378"/>
        <dbReference type="ChEBI" id="CHEBI:15740"/>
        <dbReference type="ChEBI" id="CHEBI:58121"/>
        <dbReference type="ChEBI" id="CHEBI:58830"/>
        <dbReference type="EC" id="4.1.99.12"/>
    </reaction>
</comment>
<evidence type="ECO:0000256" key="2">
    <source>
        <dbReference type="ARBA" id="ARBA00011738"/>
    </source>
</evidence>
<keyword evidence="6 12" id="KW-0479">Metal-binding</keyword>
<evidence type="ECO:0000256" key="8">
    <source>
        <dbReference type="ARBA" id="ARBA00023206"/>
    </source>
</evidence>
<reference evidence="14 15" key="2">
    <citation type="journal article" date="2012" name="Open Biol.">
        <title>Characteristics of nucleosomes and linker DNA regions on the genome of the basidiomycete Mixia osmundae revealed by mono- and dinucleosome mapping.</title>
        <authorList>
            <person name="Nishida H."/>
            <person name="Kondo S."/>
            <person name="Matsumoto T."/>
            <person name="Suzuki Y."/>
            <person name="Yoshikawa H."/>
            <person name="Taylor T.D."/>
            <person name="Sugiyama J."/>
        </authorList>
    </citation>
    <scope>NUCLEOTIDE SEQUENCE [LARGE SCALE GENOMIC DNA]</scope>
    <source>
        <strain evidence="15">CBS 9802 / IAM 14324 / JCM 22182 / KY 12970</strain>
    </source>
</reference>
<dbReference type="FunCoup" id="G7DYP9">
    <property type="interactions" value="93"/>
</dbReference>
<dbReference type="NCBIfam" id="TIGR00506">
    <property type="entry name" value="ribB"/>
    <property type="match status" value="1"/>
</dbReference>
<evidence type="ECO:0000313" key="14">
    <source>
        <dbReference type="EMBL" id="GAA95709.1"/>
    </source>
</evidence>
<dbReference type="OMA" id="DAGGLIC"/>
<evidence type="ECO:0000256" key="7">
    <source>
        <dbReference type="ARBA" id="ARBA00022842"/>
    </source>
</evidence>
<dbReference type="Pfam" id="PF00926">
    <property type="entry name" value="DHBP_synthase"/>
    <property type="match status" value="1"/>
</dbReference>
<accession>G7DYP9</accession>
<proteinExistence type="inferred from homology"/>
<evidence type="ECO:0000256" key="12">
    <source>
        <dbReference type="RuleBase" id="RU003843"/>
    </source>
</evidence>
<dbReference type="InterPro" id="IPR000422">
    <property type="entry name" value="DHBP_synthase_RibB"/>
</dbReference>
<dbReference type="HOGENOM" id="CLU_020273_3_1_1"/>
<feature type="region of interest" description="Disordered" evidence="13">
    <location>
        <begin position="139"/>
        <end position="164"/>
    </location>
</feature>
<dbReference type="OrthoDB" id="60371at2759"/>
<keyword evidence="10 12" id="KW-0456">Lyase</keyword>
<dbReference type="InterPro" id="IPR017945">
    <property type="entry name" value="DHBP_synth_RibB-like_a/b_dom"/>
</dbReference>
<gene>
    <name evidence="14" type="primary">Mo02366</name>
    <name evidence="14" type="ORF">E5Q_02366</name>
</gene>
<dbReference type="GO" id="GO:0008686">
    <property type="term" value="F:3,4-dihydroxy-2-butanone-4-phosphate synthase activity"/>
    <property type="evidence" value="ECO:0007669"/>
    <property type="project" value="UniProtKB-EC"/>
</dbReference>
<dbReference type="RefSeq" id="XP_014570194.1">
    <property type="nucleotide sequence ID" value="XM_014714708.1"/>
</dbReference>
<reference evidence="14 15" key="1">
    <citation type="journal article" date="2011" name="J. Gen. Appl. Microbiol.">
        <title>Draft genome sequencing of the enigmatic basidiomycete Mixia osmundae.</title>
        <authorList>
            <person name="Nishida H."/>
            <person name="Nagatsuka Y."/>
            <person name="Sugiyama J."/>
        </authorList>
    </citation>
    <scope>NUCLEOTIDE SEQUENCE [LARGE SCALE GENOMIC DNA]</scope>
    <source>
        <strain evidence="15">CBS 9802 / IAM 14324 / JCM 22182 / KY 12970</strain>
    </source>
</reference>
<dbReference type="EC" id="4.1.99.12" evidence="3 12"/>
<dbReference type="EMBL" id="BABT02000062">
    <property type="protein sequence ID" value="GAA95709.1"/>
    <property type="molecule type" value="Genomic_DNA"/>
</dbReference>
<dbReference type="GO" id="GO:0046872">
    <property type="term" value="F:metal ion binding"/>
    <property type="evidence" value="ECO:0007669"/>
    <property type="project" value="UniProtKB-KW"/>
</dbReference>
<evidence type="ECO:0000256" key="3">
    <source>
        <dbReference type="ARBA" id="ARBA00012153"/>
    </source>
</evidence>
<evidence type="ECO:0000256" key="9">
    <source>
        <dbReference type="ARBA" id="ARBA00023211"/>
    </source>
</evidence>
<organism evidence="14 15">
    <name type="scientific">Mixia osmundae (strain CBS 9802 / IAM 14324 / JCM 22182 / KY 12970)</name>
    <dbReference type="NCBI Taxonomy" id="764103"/>
    <lineage>
        <taxon>Eukaryota</taxon>
        <taxon>Fungi</taxon>
        <taxon>Dikarya</taxon>
        <taxon>Basidiomycota</taxon>
        <taxon>Pucciniomycotina</taxon>
        <taxon>Mixiomycetes</taxon>
        <taxon>Mixiales</taxon>
        <taxon>Mixiaceae</taxon>
        <taxon>Mixia</taxon>
    </lineage>
</organism>
<comment type="subunit">
    <text evidence="2 12">Homodimer.</text>
</comment>
<comment type="function">
    <text evidence="12">Catalyzes the conversion of D-ribulose 5-phosphate to formate and 3,4-dihydroxy-2-butanone 4-phosphate.</text>
</comment>
<dbReference type="eggNOG" id="KOG1284">
    <property type="taxonomic scope" value="Eukaryota"/>
</dbReference>
<evidence type="ECO:0000313" key="15">
    <source>
        <dbReference type="Proteomes" id="UP000009131"/>
    </source>
</evidence>
<sequence length="232" mass="25705">MVLTESDEAPRPAQVNGISKAVEGADKVVLDPIEDAIEAFGRGEFLVVVDDMERENEGDLIIAAAKVTTEKMAWMIRHTSGYICTALRQDRLSHLGIPMMVEDNQERMKTAYTVTVDYRQGTTTGISAHDRALTARMLTDPSSKPEDFSRPGHMVPLRSRDGGTLVRRGHTEASTDLCELAGLPIGGLLCELVIPDDPQGAMARRDDCYAFAKHWGLNMISIEQIEEHRQRK</sequence>
<dbReference type="FunFam" id="3.90.870.10:FF:000002">
    <property type="entry name" value="3,4-dihydroxy-2-butanone 4-phosphate synthase"/>
    <property type="match status" value="1"/>
</dbReference>
<dbReference type="InParanoid" id="G7DYP9"/>
<dbReference type="AlphaFoldDB" id="G7DYP9"/>
<protein>
    <recommendedName>
        <fullName evidence="4 12">3,4-dihydroxy-2-butanone 4-phosphate synthase</fullName>
        <shortName evidence="12">DHBP synthase</shortName>
        <ecNumber evidence="3 12">4.1.99.12</ecNumber>
    </recommendedName>
</protein>
<dbReference type="STRING" id="764103.G7DYP9"/>
<dbReference type="PANTHER" id="PTHR21327:SF18">
    <property type="entry name" value="3,4-DIHYDROXY-2-BUTANONE 4-PHOSPHATE SYNTHASE"/>
    <property type="match status" value="1"/>
</dbReference>
<keyword evidence="15" id="KW-1185">Reference proteome</keyword>
<keyword evidence="5 12" id="KW-0686">Riboflavin biosynthesis</keyword>
<dbReference type="UniPathway" id="UPA00275">
    <property type="reaction ID" value="UER00399"/>
</dbReference>
<evidence type="ECO:0000256" key="10">
    <source>
        <dbReference type="ARBA" id="ARBA00023239"/>
    </source>
</evidence>